<dbReference type="eggNOG" id="KOG1192">
    <property type="taxonomic scope" value="Eukaryota"/>
</dbReference>
<dbReference type="InterPro" id="IPR035595">
    <property type="entry name" value="UDP_glycos_trans_CS"/>
</dbReference>
<dbReference type="PANTHER" id="PTHR48046:SF6">
    <property type="entry name" value="GLYCOSYLTRANSFERASE"/>
    <property type="match status" value="1"/>
</dbReference>
<dbReference type="AlphaFoldDB" id="J3LB90"/>
<proteinExistence type="inferred from homology"/>
<keyword evidence="3 4" id="KW-0808">Transferase</keyword>
<comment type="similarity">
    <text evidence="1 4">Belongs to the UDP-glycosyltransferase family.</text>
</comment>
<dbReference type="Pfam" id="PF00201">
    <property type="entry name" value="UDPGT"/>
    <property type="match status" value="1"/>
</dbReference>
<dbReference type="HOGENOM" id="CLU_001724_3_0_1"/>
<keyword evidence="6" id="KW-1185">Reference proteome</keyword>
<dbReference type="Gramene" id="OB02G19070.1">
    <property type="protein sequence ID" value="OB02G19070.1"/>
    <property type="gene ID" value="OB02G19070"/>
</dbReference>
<evidence type="ECO:0000256" key="4">
    <source>
        <dbReference type="RuleBase" id="RU003718"/>
    </source>
</evidence>
<dbReference type="Gene3D" id="3.40.50.2000">
    <property type="entry name" value="Glycogen Phosphorylase B"/>
    <property type="match status" value="2"/>
</dbReference>
<dbReference type="PANTHER" id="PTHR48046">
    <property type="entry name" value="UDP-GLYCOSYLTRANSFERASE 72E1"/>
    <property type="match status" value="1"/>
</dbReference>
<dbReference type="PROSITE" id="PS00375">
    <property type="entry name" value="UDPGT"/>
    <property type="match status" value="1"/>
</dbReference>
<dbReference type="FunFam" id="3.40.50.2000:FF:000056">
    <property type="entry name" value="Glycosyltransferase"/>
    <property type="match status" value="1"/>
</dbReference>
<protein>
    <submittedName>
        <fullName evidence="5">Uncharacterized protein</fullName>
    </submittedName>
</protein>
<evidence type="ECO:0000256" key="1">
    <source>
        <dbReference type="ARBA" id="ARBA00009995"/>
    </source>
</evidence>
<evidence type="ECO:0000256" key="3">
    <source>
        <dbReference type="ARBA" id="ARBA00022679"/>
    </source>
</evidence>
<keyword evidence="2 4" id="KW-0328">Glycosyltransferase</keyword>
<organism evidence="5">
    <name type="scientific">Oryza brachyantha</name>
    <name type="common">malo sina</name>
    <dbReference type="NCBI Taxonomy" id="4533"/>
    <lineage>
        <taxon>Eukaryota</taxon>
        <taxon>Viridiplantae</taxon>
        <taxon>Streptophyta</taxon>
        <taxon>Embryophyta</taxon>
        <taxon>Tracheophyta</taxon>
        <taxon>Spermatophyta</taxon>
        <taxon>Magnoliopsida</taxon>
        <taxon>Liliopsida</taxon>
        <taxon>Poales</taxon>
        <taxon>Poaceae</taxon>
        <taxon>BOP clade</taxon>
        <taxon>Oryzoideae</taxon>
        <taxon>Oryzeae</taxon>
        <taxon>Oryzinae</taxon>
        <taxon>Oryza</taxon>
    </lineage>
</organism>
<dbReference type="OMA" id="QVANDCK"/>
<dbReference type="Proteomes" id="UP000006038">
    <property type="component" value="Unassembled WGS sequence"/>
</dbReference>
<evidence type="ECO:0000313" key="6">
    <source>
        <dbReference type="Proteomes" id="UP000006038"/>
    </source>
</evidence>
<dbReference type="EnsemblPlants" id="OB02G19070.1">
    <property type="protein sequence ID" value="OB02G19070.1"/>
    <property type="gene ID" value="OB02G19070"/>
</dbReference>
<reference evidence="5" key="1">
    <citation type="submission" date="2013-04" db="UniProtKB">
        <authorList>
            <consortium name="EnsemblPlants"/>
        </authorList>
    </citation>
    <scope>IDENTIFICATION</scope>
</reference>
<dbReference type="InterPro" id="IPR002213">
    <property type="entry name" value="UDP_glucos_trans"/>
</dbReference>
<sequence length="299" mass="32415">MAWLAVMRCLVEIHDGAVSGEYRDLPDPLHLARDLTISASDIPDGIADKSDPVFRRQIDEVRRHRRAADGFLVNSFADMELATVEDLKLAAEQGAFPPVYPVGPLLRSSSDEPGEAACLEWLDRQPSGSVVYVSFGSAGMLSVEQTRELAAGLEMSGHRFLWVVRMPNLHGMSYDFATDHRSRDGDEGPLSWLPGGFLERTRGRGLAVMSWTPQVRVLSHPATAAFVSHCGWNSTMESVSSGVPMIAWPLYAEQKMNATILTKAVGMALRPAAATAARGGDGVDIVRMKLIADGAPIAM</sequence>
<accession>J3LB90</accession>
<dbReference type="SUPFAM" id="SSF53756">
    <property type="entry name" value="UDP-Glycosyltransferase/glycogen phosphorylase"/>
    <property type="match status" value="1"/>
</dbReference>
<dbReference type="GO" id="GO:0008194">
    <property type="term" value="F:UDP-glycosyltransferase activity"/>
    <property type="evidence" value="ECO:0007669"/>
    <property type="project" value="InterPro"/>
</dbReference>
<name>J3LB90_ORYBR</name>
<evidence type="ECO:0000313" key="5">
    <source>
        <dbReference type="EnsemblPlants" id="OB02G19070.1"/>
    </source>
</evidence>
<evidence type="ECO:0000256" key="2">
    <source>
        <dbReference type="ARBA" id="ARBA00022676"/>
    </source>
</evidence>
<dbReference type="CDD" id="cd03784">
    <property type="entry name" value="GT1_Gtf-like"/>
    <property type="match status" value="1"/>
</dbReference>